<keyword evidence="4" id="KW-0472">Membrane</keyword>
<keyword evidence="4" id="KW-0812">Transmembrane</keyword>
<feature type="transmembrane region" description="Helical" evidence="4">
    <location>
        <begin position="106"/>
        <end position="130"/>
    </location>
</feature>
<feature type="transmembrane region" description="Helical" evidence="4">
    <location>
        <begin position="40"/>
        <end position="61"/>
    </location>
</feature>
<protein>
    <submittedName>
        <fullName evidence="6">Thiol:disulfide interchange protein</fullName>
    </submittedName>
</protein>
<dbReference type="SUPFAM" id="SSF52833">
    <property type="entry name" value="Thioredoxin-like"/>
    <property type="match status" value="1"/>
</dbReference>
<dbReference type="GeneID" id="72988041"/>
<reference evidence="7" key="1">
    <citation type="journal article" date="2009" name="PLoS ONE">
        <title>Methylobacterium genome sequences: a reference blueprint to investigate microbial metabolism of C1 compounds from natural and industrial sources.</title>
        <authorList>
            <person name="Vuilleumier S."/>
            <person name="Chistoserdova L."/>
            <person name="Lee M.-C."/>
            <person name="Bringel F."/>
            <person name="Lajus A."/>
            <person name="Zhou Y."/>
            <person name="Gourion B."/>
            <person name="Barbe V."/>
            <person name="Chang J."/>
            <person name="Cruveiller S."/>
            <person name="Dossat C."/>
            <person name="Gillett W."/>
            <person name="Gruffaz C."/>
            <person name="Haugen E."/>
            <person name="Hourcade E."/>
            <person name="Levy R."/>
            <person name="Mangenot S."/>
            <person name="Muller E."/>
            <person name="Nadalig T."/>
            <person name="Pagni M."/>
            <person name="Penny C."/>
            <person name="Peyraud R."/>
            <person name="Robinson D.G."/>
            <person name="Roche D."/>
            <person name="Rouy Z."/>
            <person name="Saenampechek C."/>
            <person name="Salvignol G."/>
            <person name="Vallenet D."/>
            <person name="Wu Z."/>
            <person name="Marx C.J."/>
            <person name="Vorholt J.A."/>
            <person name="Olson M.V."/>
            <person name="Kaul R."/>
            <person name="Weissenbach J."/>
            <person name="Medigue C."/>
            <person name="Lidstrom M.E."/>
        </authorList>
    </citation>
    <scope>NUCLEOTIDE SEQUENCE [LARGE SCALE GENOMIC DNA]</scope>
    <source>
        <strain evidence="7">DSM 6343 / CIP 106787 / DM4</strain>
    </source>
</reference>
<evidence type="ECO:0000256" key="2">
    <source>
        <dbReference type="ARBA" id="ARBA00022748"/>
    </source>
</evidence>
<dbReference type="PROSITE" id="PS51352">
    <property type="entry name" value="THIOREDOXIN_2"/>
    <property type="match status" value="1"/>
</dbReference>
<evidence type="ECO:0000256" key="1">
    <source>
        <dbReference type="ARBA" id="ARBA00004196"/>
    </source>
</evidence>
<dbReference type="GO" id="GO:0015036">
    <property type="term" value="F:disulfide oxidoreductase activity"/>
    <property type="evidence" value="ECO:0007669"/>
    <property type="project" value="UniProtKB-ARBA"/>
</dbReference>
<feature type="transmembrane region" description="Helical" evidence="4">
    <location>
        <begin position="81"/>
        <end position="99"/>
    </location>
</feature>
<dbReference type="PANTHER" id="PTHR42852:SF18">
    <property type="entry name" value="CHROMOSOME UNDETERMINED SCAFFOLD_47, WHOLE GENOME SHOTGUN SEQUENCE"/>
    <property type="match status" value="1"/>
</dbReference>
<dbReference type="Gene3D" id="3.40.30.10">
    <property type="entry name" value="Glutaredoxin"/>
    <property type="match status" value="1"/>
</dbReference>
<dbReference type="InterPro" id="IPR013740">
    <property type="entry name" value="Redoxin"/>
</dbReference>
<accession>C7CBK9</accession>
<keyword evidence="2" id="KW-0201">Cytochrome c-type biogenesis</keyword>
<proteinExistence type="predicted"/>
<dbReference type="GO" id="GO:0017004">
    <property type="term" value="P:cytochrome complex assembly"/>
    <property type="evidence" value="ECO:0007669"/>
    <property type="project" value="UniProtKB-KW"/>
</dbReference>
<dbReference type="GO" id="GO:0030313">
    <property type="term" value="C:cell envelope"/>
    <property type="evidence" value="ECO:0007669"/>
    <property type="project" value="UniProtKB-SubCell"/>
</dbReference>
<dbReference type="InterPro" id="IPR017937">
    <property type="entry name" value="Thioredoxin_CS"/>
</dbReference>
<dbReference type="InterPro" id="IPR050553">
    <property type="entry name" value="Thioredoxin_ResA/DsbE_sf"/>
</dbReference>
<dbReference type="Pfam" id="PF08534">
    <property type="entry name" value="Redoxin"/>
    <property type="match status" value="1"/>
</dbReference>
<evidence type="ECO:0000313" key="7">
    <source>
        <dbReference type="Proteomes" id="UP000008070"/>
    </source>
</evidence>
<comment type="subcellular location">
    <subcellularLocation>
        <location evidence="1">Cell envelope</location>
    </subcellularLocation>
</comment>
<dbReference type="RefSeq" id="WP_015821147.1">
    <property type="nucleotide sequence ID" value="NC_012988.1"/>
</dbReference>
<feature type="transmembrane region" description="Helical" evidence="4">
    <location>
        <begin position="16"/>
        <end position="33"/>
    </location>
</feature>
<keyword evidence="4" id="KW-1133">Transmembrane helix</keyword>
<dbReference type="Proteomes" id="UP000008070">
    <property type="component" value="Chromosome"/>
</dbReference>
<evidence type="ECO:0000259" key="5">
    <source>
        <dbReference type="PROSITE" id="PS51352"/>
    </source>
</evidence>
<dbReference type="InterPro" id="IPR013766">
    <property type="entry name" value="Thioredoxin_domain"/>
</dbReference>
<dbReference type="AlphaFoldDB" id="C7CBK9"/>
<evidence type="ECO:0000256" key="4">
    <source>
        <dbReference type="SAM" id="Phobius"/>
    </source>
</evidence>
<name>C7CBK9_METED</name>
<evidence type="ECO:0000313" key="6">
    <source>
        <dbReference type="EMBL" id="CAX22380.1"/>
    </source>
</evidence>
<evidence type="ECO:0000256" key="3">
    <source>
        <dbReference type="ARBA" id="ARBA00023284"/>
    </source>
</evidence>
<dbReference type="PROSITE" id="PS00194">
    <property type="entry name" value="THIOREDOXIN_1"/>
    <property type="match status" value="1"/>
</dbReference>
<dbReference type="HOGENOM" id="CLU_089636_0_0_5"/>
<sequence>MNAIPLGPMVLAPERLAVLAGIGVFLGTAWALAPRLGRGFYAWSTWTVVATVAAARLGYVWENWPFFAWAPWRTLAVWQGGFQPAAGLLGLATVSAVHLRSMRSVAAGTAAACAGLLVWRVISLLTAATLGQAAPDMLFDQLDGEPLAISDLRGRPAIVNVWATWCPPCRSEMPTLALAASAQSAVAFAFVNQGEGADRIRAYLATSDLSLPHVLLDRSTELPRYYGTRGFPVTLFLRADGTLADMHTGAISQDVLAAGIARLLRQP</sequence>
<keyword evidence="3" id="KW-0676">Redox-active center</keyword>
<dbReference type="EMBL" id="FP103042">
    <property type="protein sequence ID" value="CAX22380.1"/>
    <property type="molecule type" value="Genomic_DNA"/>
</dbReference>
<dbReference type="KEGG" id="mdi:METDI0741"/>
<gene>
    <name evidence="6" type="ORF">METD_I0741</name>
</gene>
<feature type="domain" description="Thioredoxin" evidence="5">
    <location>
        <begin position="128"/>
        <end position="265"/>
    </location>
</feature>
<organism evidence="6 7">
    <name type="scientific">Methylorubrum extorquens (strain DSM 6343 / CIP 106787 / DM4)</name>
    <name type="common">Methylobacterium extorquens</name>
    <dbReference type="NCBI Taxonomy" id="661410"/>
    <lineage>
        <taxon>Bacteria</taxon>
        <taxon>Pseudomonadati</taxon>
        <taxon>Pseudomonadota</taxon>
        <taxon>Alphaproteobacteria</taxon>
        <taxon>Hyphomicrobiales</taxon>
        <taxon>Methylobacteriaceae</taxon>
        <taxon>Methylorubrum</taxon>
    </lineage>
</organism>
<dbReference type="InterPro" id="IPR036249">
    <property type="entry name" value="Thioredoxin-like_sf"/>
</dbReference>
<dbReference type="CDD" id="cd02966">
    <property type="entry name" value="TlpA_like_family"/>
    <property type="match status" value="1"/>
</dbReference>
<dbReference type="PANTHER" id="PTHR42852">
    <property type="entry name" value="THIOL:DISULFIDE INTERCHANGE PROTEIN DSBE"/>
    <property type="match status" value="1"/>
</dbReference>